<evidence type="ECO:0000313" key="2">
    <source>
        <dbReference type="EMBL" id="MFD1323609.1"/>
    </source>
</evidence>
<dbReference type="SUPFAM" id="SSF52540">
    <property type="entry name" value="P-loop containing nucleoside triphosphate hydrolases"/>
    <property type="match status" value="1"/>
</dbReference>
<evidence type="ECO:0000313" key="3">
    <source>
        <dbReference type="Proteomes" id="UP001597260"/>
    </source>
</evidence>
<keyword evidence="3" id="KW-1185">Reference proteome</keyword>
<name>A0ABW3YJW5_9ACTN</name>
<accession>A0ABW3YJW5</accession>
<dbReference type="Proteomes" id="UP001597260">
    <property type="component" value="Unassembled WGS sequence"/>
</dbReference>
<dbReference type="InterPro" id="IPR027417">
    <property type="entry name" value="P-loop_NTPase"/>
</dbReference>
<comment type="caution">
    <text evidence="2">The sequence shown here is derived from an EMBL/GenBank/DDBJ whole genome shotgun (WGS) entry which is preliminary data.</text>
</comment>
<protein>
    <submittedName>
        <fullName evidence="2">AAA family ATPase</fullName>
    </submittedName>
</protein>
<dbReference type="Gene3D" id="3.40.50.300">
    <property type="entry name" value="P-loop containing nucleotide triphosphate hydrolases"/>
    <property type="match status" value="1"/>
</dbReference>
<feature type="region of interest" description="Disordered" evidence="1">
    <location>
        <begin position="1"/>
        <end position="32"/>
    </location>
</feature>
<evidence type="ECO:0000256" key="1">
    <source>
        <dbReference type="SAM" id="MobiDB-lite"/>
    </source>
</evidence>
<dbReference type="PANTHER" id="PTHR37807">
    <property type="entry name" value="OS07G0160300 PROTEIN"/>
    <property type="match status" value="1"/>
</dbReference>
<reference evidence="3" key="1">
    <citation type="journal article" date="2019" name="Int. J. Syst. Evol. Microbiol.">
        <title>The Global Catalogue of Microorganisms (GCM) 10K type strain sequencing project: providing services to taxonomists for standard genome sequencing and annotation.</title>
        <authorList>
            <consortium name="The Broad Institute Genomics Platform"/>
            <consortium name="The Broad Institute Genome Sequencing Center for Infectious Disease"/>
            <person name="Wu L."/>
            <person name="Ma J."/>
        </authorList>
    </citation>
    <scope>NUCLEOTIDE SEQUENCE [LARGE SCALE GENOMIC DNA]</scope>
    <source>
        <strain evidence="3">JCM 31037</strain>
    </source>
</reference>
<dbReference type="Pfam" id="PF13671">
    <property type="entry name" value="AAA_33"/>
    <property type="match status" value="1"/>
</dbReference>
<dbReference type="RefSeq" id="WP_377572915.1">
    <property type="nucleotide sequence ID" value="NZ_JBHTMP010000034.1"/>
</dbReference>
<organism evidence="2 3">
    <name type="scientific">Micromonospora sonneratiae</name>
    <dbReference type="NCBI Taxonomy" id="1184706"/>
    <lineage>
        <taxon>Bacteria</taxon>
        <taxon>Bacillati</taxon>
        <taxon>Actinomycetota</taxon>
        <taxon>Actinomycetes</taxon>
        <taxon>Micromonosporales</taxon>
        <taxon>Micromonosporaceae</taxon>
        <taxon>Micromonospora</taxon>
    </lineage>
</organism>
<dbReference type="EMBL" id="JBHTMP010000034">
    <property type="protein sequence ID" value="MFD1323609.1"/>
    <property type="molecule type" value="Genomic_DNA"/>
</dbReference>
<gene>
    <name evidence="2" type="ORF">ACFQ4H_21210</name>
</gene>
<proteinExistence type="predicted"/>
<dbReference type="PANTHER" id="PTHR37807:SF3">
    <property type="entry name" value="OS07G0160300 PROTEIN"/>
    <property type="match status" value="1"/>
</dbReference>
<sequence length="225" mass="24733">MNGGHRHDRTGPEVFSGPGRRESARLGRRHGHRGAGAINDLVRRKPVLVVVSGPPGAGKTTLAHRLARQIGCPAICRDEIKEGMVHVAGDFVAAPSDELSVRTLPTFFQVLELLLTGGVTTVAEAAFQDRLWRPYLRPLGVLADIRVVHCQVSAGVAWDRIQQRQEESPKRRAHADAYLVDQQVHGTGHDSFDRVRLDVPEIEVDTSDGYRPGLDEIVAFVNAHR</sequence>